<proteinExistence type="inferred from homology"/>
<comment type="similarity">
    <text evidence="5">Belongs to the Nibrin family.</text>
</comment>
<evidence type="ECO:0000256" key="3">
    <source>
        <dbReference type="ARBA" id="ARBA00023204"/>
    </source>
</evidence>
<name>A0A093URB7_TALMA</name>
<feature type="region of interest" description="Disordered" evidence="6">
    <location>
        <begin position="372"/>
        <end position="436"/>
    </location>
</feature>
<dbReference type="GO" id="GO:0007095">
    <property type="term" value="P:mitotic G2 DNA damage checkpoint signaling"/>
    <property type="evidence" value="ECO:0007669"/>
    <property type="project" value="InterPro"/>
</dbReference>
<feature type="compositionally biased region" description="Basic and acidic residues" evidence="6">
    <location>
        <begin position="522"/>
        <end position="557"/>
    </location>
</feature>
<feature type="compositionally biased region" description="Low complexity" evidence="6">
    <location>
        <begin position="409"/>
        <end position="423"/>
    </location>
</feature>
<evidence type="ECO:0000256" key="6">
    <source>
        <dbReference type="SAM" id="MobiDB-lite"/>
    </source>
</evidence>
<dbReference type="Pfam" id="PF16508">
    <property type="entry name" value="NIBRIN_BRCT_II"/>
    <property type="match status" value="1"/>
</dbReference>
<feature type="region of interest" description="Disordered" evidence="6">
    <location>
        <begin position="462"/>
        <end position="557"/>
    </location>
</feature>
<dbReference type="eggNOG" id="ENOG502RCD5">
    <property type="taxonomic scope" value="Eukaryota"/>
</dbReference>
<dbReference type="PANTHER" id="PTHR12162:SF0">
    <property type="entry name" value="NIBRIN"/>
    <property type="match status" value="1"/>
</dbReference>
<dbReference type="AlphaFoldDB" id="A0A093URB7"/>
<evidence type="ECO:0000256" key="4">
    <source>
        <dbReference type="ARBA" id="ARBA00023242"/>
    </source>
</evidence>
<dbReference type="HOGENOM" id="CLU_007951_0_0_1"/>
<evidence type="ECO:0000256" key="5">
    <source>
        <dbReference type="ARBA" id="ARBA00044757"/>
    </source>
</evidence>
<dbReference type="SUPFAM" id="SSF49879">
    <property type="entry name" value="SMAD/FHA domain"/>
    <property type="match status" value="1"/>
</dbReference>
<comment type="caution">
    <text evidence="8">The sequence shown here is derived from an EMBL/GenBank/DDBJ whole genome shotgun (WGS) entry which is preliminary data.</text>
</comment>
<dbReference type="PROSITE" id="PS50006">
    <property type="entry name" value="FHA_DOMAIN"/>
    <property type="match status" value="1"/>
</dbReference>
<feature type="compositionally biased region" description="Low complexity" evidence="6">
    <location>
        <begin position="664"/>
        <end position="682"/>
    </location>
</feature>
<dbReference type="InterPro" id="IPR000253">
    <property type="entry name" value="FHA_dom"/>
</dbReference>
<dbReference type="InterPro" id="IPR008984">
    <property type="entry name" value="SMAD_FHA_dom_sf"/>
</dbReference>
<evidence type="ECO:0000259" key="7">
    <source>
        <dbReference type="PROSITE" id="PS50006"/>
    </source>
</evidence>
<protein>
    <submittedName>
        <fullName evidence="8">Nibrin</fullName>
    </submittedName>
</protein>
<evidence type="ECO:0000256" key="2">
    <source>
        <dbReference type="ARBA" id="ARBA00022763"/>
    </source>
</evidence>
<feature type="compositionally biased region" description="Polar residues" evidence="6">
    <location>
        <begin position="693"/>
        <end position="719"/>
    </location>
</feature>
<dbReference type="Gene3D" id="3.40.50.10980">
    <property type="entry name" value="Nibrin, BRCT2 domain"/>
    <property type="match status" value="1"/>
</dbReference>
<keyword evidence="2" id="KW-0227">DNA damage</keyword>
<evidence type="ECO:0000313" key="8">
    <source>
        <dbReference type="EMBL" id="KFX42460.1"/>
    </source>
</evidence>
<dbReference type="InterPro" id="IPR043014">
    <property type="entry name" value="Nibrin_BRCT2_sf"/>
</dbReference>
<dbReference type="GO" id="GO:0030870">
    <property type="term" value="C:Mre11 complex"/>
    <property type="evidence" value="ECO:0007669"/>
    <property type="project" value="InterPro"/>
</dbReference>
<organism evidence="8">
    <name type="scientific">Talaromyces marneffei PM1</name>
    <dbReference type="NCBI Taxonomy" id="1077442"/>
    <lineage>
        <taxon>Eukaryota</taxon>
        <taxon>Fungi</taxon>
        <taxon>Dikarya</taxon>
        <taxon>Ascomycota</taxon>
        <taxon>Pezizomycotina</taxon>
        <taxon>Eurotiomycetes</taxon>
        <taxon>Eurotiomycetidae</taxon>
        <taxon>Eurotiales</taxon>
        <taxon>Trichocomaceae</taxon>
        <taxon>Talaromyces</taxon>
        <taxon>Talaromyces sect. Talaromyces</taxon>
    </lineage>
</organism>
<feature type="region of interest" description="Disordered" evidence="6">
    <location>
        <begin position="648"/>
        <end position="751"/>
    </location>
</feature>
<dbReference type="PANTHER" id="PTHR12162">
    <property type="entry name" value="NIBRIN-RELATED"/>
    <property type="match status" value="1"/>
</dbReference>
<dbReference type="InterPro" id="IPR032429">
    <property type="entry name" value="Nibrin_BRCT2"/>
</dbReference>
<comment type="subcellular location">
    <subcellularLocation>
        <location evidence="1">Nucleus</location>
    </subcellularLocation>
</comment>
<dbReference type="GO" id="GO:0003684">
    <property type="term" value="F:damaged DNA binding"/>
    <property type="evidence" value="ECO:0007669"/>
    <property type="project" value="TreeGrafter"/>
</dbReference>
<dbReference type="EMBL" id="JPOX01000044">
    <property type="protein sequence ID" value="KFX42460.1"/>
    <property type="molecule type" value="Genomic_DNA"/>
</dbReference>
<gene>
    <name evidence="8" type="ORF">GQ26_0440320</name>
</gene>
<dbReference type="Gene3D" id="2.60.200.20">
    <property type="match status" value="1"/>
</dbReference>
<feature type="domain" description="FHA" evidence="7">
    <location>
        <begin position="24"/>
        <end position="96"/>
    </location>
</feature>
<reference key="1">
    <citation type="journal article" date="2014" name="PLoS Genet.">
        <title>Signature Gene Expression Reveals Novel Clues to the Molecular Mechanisms of Dimorphic Transition in Penicillium marneffei.</title>
        <authorList>
            <person name="Yang E."/>
            <person name="Wang G."/>
            <person name="Cai J."/>
            <person name="Woo P.C."/>
            <person name="Lau S.K."/>
            <person name="Yuen K.-Y."/>
            <person name="Chow W.-N."/>
            <person name="Lin X."/>
        </authorList>
    </citation>
    <scope>NUCLEOTIDE SEQUENCE [LARGE SCALE GENOMIC DNA]</scope>
    <source>
        <strain>PM1</strain>
    </source>
</reference>
<feature type="compositionally biased region" description="Basic and acidic residues" evidence="6">
    <location>
        <begin position="723"/>
        <end position="744"/>
    </location>
</feature>
<dbReference type="SMART" id="SM00240">
    <property type="entry name" value="FHA"/>
    <property type="match status" value="1"/>
</dbReference>
<dbReference type="Pfam" id="PF00498">
    <property type="entry name" value="FHA"/>
    <property type="match status" value="1"/>
</dbReference>
<accession>A0A093URB7</accession>
<keyword evidence="3" id="KW-0234">DNA repair</keyword>
<dbReference type="GO" id="GO:0000724">
    <property type="term" value="P:double-strand break repair via homologous recombination"/>
    <property type="evidence" value="ECO:0007669"/>
    <property type="project" value="TreeGrafter"/>
</dbReference>
<evidence type="ECO:0000256" key="1">
    <source>
        <dbReference type="ARBA" id="ARBA00004123"/>
    </source>
</evidence>
<keyword evidence="4" id="KW-0539">Nucleus</keyword>
<dbReference type="FunFam" id="2.60.200.20:FF:000082">
    <property type="entry name" value="DNA damage response protein RcaA"/>
    <property type="match status" value="1"/>
</dbReference>
<reference evidence="8" key="2">
    <citation type="journal article" date="2014" name="PLoS Genet.">
        <title>Signature gene expression reveals novel clues to the molecular mechanisms of dimorphic transition in Penicillium marneffei.</title>
        <authorList>
            <person name="Yang E."/>
            <person name="Wang G."/>
            <person name="Cai J."/>
            <person name="Woo P.C."/>
            <person name="Lau S.K."/>
            <person name="Yuen K.-Y."/>
            <person name="Chow W.-N."/>
            <person name="Lin X."/>
        </authorList>
    </citation>
    <scope>NUCLEOTIDE SEQUENCE</scope>
    <source>
        <strain evidence="8">PM1</strain>
    </source>
</reference>
<feature type="compositionally biased region" description="Basic and acidic residues" evidence="6">
    <location>
        <begin position="648"/>
        <end position="658"/>
    </location>
</feature>
<sequence>MWVLESDGDLLEGKRVWLKPGKKYLFGRIKSEGASKADLQLLVRHVIQHQSISRKHLVIEVSPVQPGDGAHVHKKSKLTVTDQASKCGTTVDGVQIKGSSSVLTEDEHAIQLGKYSQALKIKWHPVVLSFSFSTKELKAKDPLGPVRNRLEELDIKTIIPYVDKTTHVVQNKRNTAKGLQALINAKYIVSDSYLDALVYAATPGDLETTESLSPLEIDFDAHWPDANQHLPPAGKEPVQRPAEAFAPNPDRVRVFEGYTFVFCDPSQFENLSQPINNGHGKSLLFNVQNGETTAEELLQFIRSTGGEKDFDNQGNGEGGVVLVRFRAKGYEDWSIELGNQVALRMDQRVIEQSEFLDAILNVDATSLCRPLPREESSSVLEPPKRGNVRQRVVDDIPAPETDASQELATQQEDTTVVEQTQTQSKRAARSQSRPFVSRMKKFDDGFDMEAVPVYHFDPVDVTEDTFEPVPDHASKPSQQPSVSSMRVEEREEDDDMAGLLPGASAMKRRRVESGSHSSRGQAVKEEAPKPKRQKVDVMAEARRHREEEEAAAQERKQEAEITFQEALEGMTVEDMKKLVIVEEYEVPIREKEPVTVDKTDRWDERWNGRKNFKKFRRKGDPSVARSRIQAVILPLDEVRHKDYGVGDHYWEDNEREDSPEPIFSRTSQQRTTQKSSSRTGSQVSMAISEEPATGSSVNRARSQASHVSATPTTQPSQRVGQKRTREPRPMSDDEGHSGDEELRFKFRRRRK</sequence>
<dbReference type="InterPro" id="IPR040227">
    <property type="entry name" value="Nibrin-rel"/>
</dbReference>